<dbReference type="Pfam" id="PF24827">
    <property type="entry name" value="AstE_AspA_cat"/>
    <property type="match status" value="1"/>
</dbReference>
<dbReference type="SUPFAM" id="SSF53187">
    <property type="entry name" value="Zn-dependent exopeptidases"/>
    <property type="match status" value="1"/>
</dbReference>
<evidence type="ECO:0000256" key="3">
    <source>
        <dbReference type="ARBA" id="ARBA00022801"/>
    </source>
</evidence>
<evidence type="ECO:0000313" key="6">
    <source>
        <dbReference type="EMBL" id="TMJ13762.1"/>
    </source>
</evidence>
<dbReference type="GO" id="GO:0016788">
    <property type="term" value="F:hydrolase activity, acting on ester bonds"/>
    <property type="evidence" value="ECO:0007669"/>
    <property type="project" value="InterPro"/>
</dbReference>
<dbReference type="AlphaFoldDB" id="A0A537M0K7"/>
<sequence>RAGLGEYAFPVLIVNGMQPGPRLCIIAGVHGDEYEGMEAVRRVLHHTDPATLRGAVVGIPCVNLAAFETATRSSGIDGLNLNRIFPGDATGSLSLRLAATFLRTVIREVDALLDLHTGGGFGEIAPITIVQSGYETLALGLGQAIGHELLWMGGKWGGTARISALEAGKAAVTVEVGGGGGCRDETIAAHVDGVRSAMRYLGMIAGTPTMRQEYRIVSGTFDRATSGGFFLGRARPGGECGAGQTVGVIVDPFGDERQIIDAPHDGLVLWIRRRASIQPGEETVIFGRVERVITS</sequence>
<organism evidence="6 7">
    <name type="scientific">Candidatus Segetimicrobium genomatis</name>
    <dbReference type="NCBI Taxonomy" id="2569760"/>
    <lineage>
        <taxon>Bacteria</taxon>
        <taxon>Bacillati</taxon>
        <taxon>Candidatus Sysuimicrobiota</taxon>
        <taxon>Candidatus Sysuimicrobiia</taxon>
        <taxon>Candidatus Sysuimicrobiales</taxon>
        <taxon>Candidatus Segetimicrobiaceae</taxon>
        <taxon>Candidatus Segetimicrobium</taxon>
    </lineage>
</organism>
<dbReference type="GO" id="GO:0046872">
    <property type="term" value="F:metal ion binding"/>
    <property type="evidence" value="ECO:0007669"/>
    <property type="project" value="UniProtKB-KW"/>
</dbReference>
<dbReference type="EMBL" id="VBAM01000147">
    <property type="protein sequence ID" value="TMJ13762.1"/>
    <property type="molecule type" value="Genomic_DNA"/>
</dbReference>
<dbReference type="PANTHER" id="PTHR37326">
    <property type="entry name" value="BLL3975 PROTEIN"/>
    <property type="match status" value="1"/>
</dbReference>
<dbReference type="InterPro" id="IPR053138">
    <property type="entry name" value="N-alpha-Ac-DABA_deacetylase"/>
</dbReference>
<dbReference type="Gene3D" id="3.40.630.10">
    <property type="entry name" value="Zn peptidases"/>
    <property type="match status" value="1"/>
</dbReference>
<comment type="cofactor">
    <cofactor evidence="1">
        <name>Zn(2+)</name>
        <dbReference type="ChEBI" id="CHEBI:29105"/>
    </cofactor>
</comment>
<keyword evidence="2" id="KW-0479">Metal-binding</keyword>
<evidence type="ECO:0000256" key="2">
    <source>
        <dbReference type="ARBA" id="ARBA00022723"/>
    </source>
</evidence>
<evidence type="ECO:0000259" key="5">
    <source>
        <dbReference type="Pfam" id="PF24827"/>
    </source>
</evidence>
<dbReference type="InterPro" id="IPR043795">
    <property type="entry name" value="N-alpha-Ac-DABA-like"/>
</dbReference>
<comment type="caution">
    <text evidence="6">The sequence shown here is derived from an EMBL/GenBank/DDBJ whole genome shotgun (WGS) entry which is preliminary data.</text>
</comment>
<evidence type="ECO:0000256" key="4">
    <source>
        <dbReference type="ARBA" id="ARBA00022833"/>
    </source>
</evidence>
<keyword evidence="3" id="KW-0378">Hydrolase</keyword>
<protein>
    <submittedName>
        <fullName evidence="6">Ethanolamine utilization protein EutE</fullName>
    </submittedName>
</protein>
<evidence type="ECO:0000256" key="1">
    <source>
        <dbReference type="ARBA" id="ARBA00001947"/>
    </source>
</evidence>
<dbReference type="Proteomes" id="UP000320393">
    <property type="component" value="Unassembled WGS sequence"/>
</dbReference>
<evidence type="ECO:0000313" key="7">
    <source>
        <dbReference type="Proteomes" id="UP000320393"/>
    </source>
</evidence>
<reference evidence="6 7" key="1">
    <citation type="journal article" date="2019" name="Nat. Microbiol.">
        <title>Mediterranean grassland soil C-N compound turnover is dependent on rainfall and depth, and is mediated by genomically divergent microorganisms.</title>
        <authorList>
            <person name="Diamond S."/>
            <person name="Andeer P.F."/>
            <person name="Li Z."/>
            <person name="Crits-Christoph A."/>
            <person name="Burstein D."/>
            <person name="Anantharaman K."/>
            <person name="Lane K.R."/>
            <person name="Thomas B.C."/>
            <person name="Pan C."/>
            <person name="Northen T.R."/>
            <person name="Banfield J.F."/>
        </authorList>
    </citation>
    <scope>NUCLEOTIDE SEQUENCE [LARGE SCALE GENOMIC DNA]</scope>
    <source>
        <strain evidence="6">NP_5</strain>
    </source>
</reference>
<feature type="non-terminal residue" evidence="6">
    <location>
        <position position="1"/>
    </location>
</feature>
<name>A0A537M0K7_9BACT</name>
<accession>A0A537M0K7</accession>
<dbReference type="PANTHER" id="PTHR37326:SF1">
    <property type="entry name" value="BLL3975 PROTEIN"/>
    <property type="match status" value="1"/>
</dbReference>
<gene>
    <name evidence="6" type="ORF">E6H02_04700</name>
</gene>
<dbReference type="InterPro" id="IPR055438">
    <property type="entry name" value="AstE_AspA_cat"/>
</dbReference>
<proteinExistence type="predicted"/>
<feature type="domain" description="Succinylglutamate desuccinylase/Aspartoacylase catalytic" evidence="5">
    <location>
        <begin position="19"/>
        <end position="200"/>
    </location>
</feature>
<keyword evidence="4" id="KW-0862">Zinc</keyword>
<dbReference type="CDD" id="cd06230">
    <property type="entry name" value="M14_ASTE_ASPA_like"/>
    <property type="match status" value="1"/>
</dbReference>
<dbReference type="PIRSF" id="PIRSF039012">
    <property type="entry name" value="ASP"/>
    <property type="match status" value="1"/>
</dbReference>
<dbReference type="GO" id="GO:0016811">
    <property type="term" value="F:hydrolase activity, acting on carbon-nitrogen (but not peptide) bonds, in linear amides"/>
    <property type="evidence" value="ECO:0007669"/>
    <property type="project" value="InterPro"/>
</dbReference>